<comment type="caution">
    <text evidence="1">The sequence shown here is derived from an EMBL/GenBank/DDBJ whole genome shotgun (WGS) entry which is preliminary data.</text>
</comment>
<sequence>MGFGRKIDDEDETAKNINTNNLKEDYDNNSNFGAVEDIHFDAYAGLCVTSYED</sequence>
<evidence type="ECO:0000313" key="1">
    <source>
        <dbReference type="EMBL" id="CAG8599418.1"/>
    </source>
</evidence>
<dbReference type="AlphaFoldDB" id="A0A9N9CD95"/>
<proteinExistence type="predicted"/>
<protein>
    <submittedName>
        <fullName evidence="1">13267_t:CDS:1</fullName>
    </submittedName>
</protein>
<name>A0A9N9CD95_FUNMO</name>
<dbReference type="Proteomes" id="UP000789375">
    <property type="component" value="Unassembled WGS sequence"/>
</dbReference>
<organism evidence="1 2">
    <name type="scientific">Funneliformis mosseae</name>
    <name type="common">Endomycorrhizal fungus</name>
    <name type="synonym">Glomus mosseae</name>
    <dbReference type="NCBI Taxonomy" id="27381"/>
    <lineage>
        <taxon>Eukaryota</taxon>
        <taxon>Fungi</taxon>
        <taxon>Fungi incertae sedis</taxon>
        <taxon>Mucoromycota</taxon>
        <taxon>Glomeromycotina</taxon>
        <taxon>Glomeromycetes</taxon>
        <taxon>Glomerales</taxon>
        <taxon>Glomeraceae</taxon>
        <taxon>Funneliformis</taxon>
    </lineage>
</organism>
<dbReference type="EMBL" id="CAJVPP010002423">
    <property type="protein sequence ID" value="CAG8599418.1"/>
    <property type="molecule type" value="Genomic_DNA"/>
</dbReference>
<keyword evidence="2" id="KW-1185">Reference proteome</keyword>
<gene>
    <name evidence="1" type="ORF">FMOSSE_LOCUS8866</name>
</gene>
<reference evidence="1" key="1">
    <citation type="submission" date="2021-06" db="EMBL/GenBank/DDBJ databases">
        <authorList>
            <person name="Kallberg Y."/>
            <person name="Tangrot J."/>
            <person name="Rosling A."/>
        </authorList>
    </citation>
    <scope>NUCLEOTIDE SEQUENCE</scope>
    <source>
        <strain evidence="1">87-6 pot B 2015</strain>
    </source>
</reference>
<evidence type="ECO:0000313" key="2">
    <source>
        <dbReference type="Proteomes" id="UP000789375"/>
    </source>
</evidence>
<accession>A0A9N9CD95</accession>